<dbReference type="AlphaFoldDB" id="A0A2N7U0W4"/>
<protein>
    <submittedName>
        <fullName evidence="1">Uncharacterized protein</fullName>
    </submittedName>
</protein>
<organism evidence="1 2">
    <name type="scientific">Billgrantia endophytica</name>
    <dbReference type="NCBI Taxonomy" id="2033802"/>
    <lineage>
        <taxon>Bacteria</taxon>
        <taxon>Pseudomonadati</taxon>
        <taxon>Pseudomonadota</taxon>
        <taxon>Gammaproteobacteria</taxon>
        <taxon>Oceanospirillales</taxon>
        <taxon>Halomonadaceae</taxon>
        <taxon>Billgrantia</taxon>
    </lineage>
</organism>
<dbReference type="OrthoDB" id="3688103at2"/>
<sequence>MEWDEIKSEVEQQGNVITLSMEQLRNAAGASRLGVNVREEISSTLAGMGLGHIPVDLPAYHYEQVRLYKRGTAVGKMIDIMLEPGEQNDRQLTDRLGGDGPDYAAIVERVRELVNE</sequence>
<evidence type="ECO:0000313" key="2">
    <source>
        <dbReference type="Proteomes" id="UP000235803"/>
    </source>
</evidence>
<dbReference type="EMBL" id="PNRF01000031">
    <property type="protein sequence ID" value="PMR74053.1"/>
    <property type="molecule type" value="Genomic_DNA"/>
</dbReference>
<dbReference type="Proteomes" id="UP000235803">
    <property type="component" value="Unassembled WGS sequence"/>
</dbReference>
<name>A0A2N7U0W4_9GAMM</name>
<accession>A0A2N7U0W4</accession>
<comment type="caution">
    <text evidence="1">The sequence shown here is derived from an EMBL/GenBank/DDBJ whole genome shotgun (WGS) entry which is preliminary data.</text>
</comment>
<dbReference type="RefSeq" id="WP_102654271.1">
    <property type="nucleotide sequence ID" value="NZ_PNRF01000031.1"/>
</dbReference>
<reference evidence="1 2" key="1">
    <citation type="submission" date="2018-01" db="EMBL/GenBank/DDBJ databases">
        <title>Halomonas endophytica sp. nov., isolated from storage liquid in the stems of Populus euphratica.</title>
        <authorList>
            <person name="Chen C."/>
        </authorList>
    </citation>
    <scope>NUCLEOTIDE SEQUENCE [LARGE SCALE GENOMIC DNA]</scope>
    <source>
        <strain evidence="1 2">MC28</strain>
    </source>
</reference>
<keyword evidence="2" id="KW-1185">Reference proteome</keyword>
<proteinExistence type="predicted"/>
<evidence type="ECO:0000313" key="1">
    <source>
        <dbReference type="EMBL" id="PMR74053.1"/>
    </source>
</evidence>
<gene>
    <name evidence="1" type="ORF">C1H69_15400</name>
</gene>